<evidence type="ECO:0000256" key="9">
    <source>
        <dbReference type="RuleBase" id="RU003953"/>
    </source>
</evidence>
<evidence type="ECO:0000256" key="7">
    <source>
        <dbReference type="ARBA" id="ARBA00022842"/>
    </source>
</evidence>
<feature type="domain" description="tRNA nucleotidyltransferase/poly(A) polymerase RNA and SrmB- binding" evidence="11">
    <location>
        <begin position="173"/>
        <end position="228"/>
    </location>
</feature>
<dbReference type="SUPFAM" id="SSF81301">
    <property type="entry name" value="Nucleotidyltransferase"/>
    <property type="match status" value="1"/>
</dbReference>
<keyword evidence="6" id="KW-0547">Nucleotide-binding</keyword>
<dbReference type="InterPro" id="IPR032810">
    <property type="entry name" value="CCA-adding_enz_C"/>
</dbReference>
<dbReference type="InterPro" id="IPR002646">
    <property type="entry name" value="PolA_pol_head_dom"/>
</dbReference>
<evidence type="ECO:0000259" key="11">
    <source>
        <dbReference type="Pfam" id="PF12627"/>
    </source>
</evidence>
<dbReference type="InterPro" id="IPR050264">
    <property type="entry name" value="Bact_CCA-adding_enz_type3_sf"/>
</dbReference>
<dbReference type="InterPro" id="IPR032828">
    <property type="entry name" value="PolyA_RNA-bd"/>
</dbReference>
<protein>
    <submittedName>
        <fullName evidence="13">CCA tRNA nucleotidyltransferase</fullName>
    </submittedName>
</protein>
<reference evidence="13 14" key="1">
    <citation type="submission" date="2016-12" db="EMBL/GenBank/DDBJ databases">
        <title>Candidatus Reconcilibacillus cellulovorans genome.</title>
        <authorList>
            <person name="Kolinko S."/>
            <person name="Wu Y.-W."/>
            <person name="Tachea F."/>
            <person name="Denzel E."/>
            <person name="Hiras J."/>
            <person name="Baecker N."/>
            <person name="Chan L.J."/>
            <person name="Eichorst S.A."/>
            <person name="Frey D."/>
            <person name="Adams P.D."/>
            <person name="Pray T."/>
            <person name="Tanjore D."/>
            <person name="Petzold C.J."/>
            <person name="Gladden J.M."/>
            <person name="Simmons B.A."/>
            <person name="Singer S.W."/>
        </authorList>
    </citation>
    <scope>NUCLEOTIDE SEQUENCE [LARGE SCALE GENOMIC DNA]</scope>
    <source>
        <strain evidence="13">JTherm</strain>
    </source>
</reference>
<dbReference type="GO" id="GO:0008033">
    <property type="term" value="P:tRNA processing"/>
    <property type="evidence" value="ECO:0007669"/>
    <property type="project" value="UniProtKB-KW"/>
</dbReference>
<sequence length="439" mass="48759">MDNTESTLWSEGRQVLETLKRFGHEAYFVGGCVRDRVAGRPVHDIDIATSAKPEEIVRAFPRTVPTGIRHGTVTVLMRRHAFEVTTFRKESEYEDFRRPKSVEFVSDLYEDLRRRDFTLNAMAMDADGRLIDPFGGKRDLEAGVLRSVGSPEERFREDALRMLRCIRFACEFGLSIEPNTWNALLANAPLLEHIAMERVRTELEKTFEGRDPTRGVAVLAESGLFRHFREPLGFSDEAWLALPSECSFIGALSRPETRWAAIWIGLGATAERAVAAMRRLRFSLDKIESISSILAFGRALGGIQPGGAKTASSGDLRERWTAAVLRHGERAASGWLEWARAAGAVRAGAQGRLAEGDVEQVLENGEAWTLGMRVARREDLAVGGDDLMRLLHRPPGRWLGRLLDELTLDAALGRVANEREALLEAALRKVGAGEGGESR</sequence>
<dbReference type="Pfam" id="PF12627">
    <property type="entry name" value="PolyA_pol_RNAbd"/>
    <property type="match status" value="1"/>
</dbReference>
<keyword evidence="5" id="KW-0479">Metal-binding</keyword>
<keyword evidence="3" id="KW-0819">tRNA processing</keyword>
<dbReference type="Pfam" id="PF01743">
    <property type="entry name" value="PolyA_pol"/>
    <property type="match status" value="1"/>
</dbReference>
<dbReference type="GO" id="GO:0000166">
    <property type="term" value="F:nucleotide binding"/>
    <property type="evidence" value="ECO:0007669"/>
    <property type="project" value="UniProtKB-KW"/>
</dbReference>
<evidence type="ECO:0000256" key="6">
    <source>
        <dbReference type="ARBA" id="ARBA00022741"/>
    </source>
</evidence>
<dbReference type="EMBL" id="MOXJ01000001">
    <property type="protein sequence ID" value="PDO11671.1"/>
    <property type="molecule type" value="Genomic_DNA"/>
</dbReference>
<dbReference type="Gene3D" id="3.30.460.10">
    <property type="entry name" value="Beta Polymerase, domain 2"/>
    <property type="match status" value="1"/>
</dbReference>
<gene>
    <name evidence="13" type="ORF">BLM47_00705</name>
</gene>
<evidence type="ECO:0000256" key="2">
    <source>
        <dbReference type="ARBA" id="ARBA00022679"/>
    </source>
</evidence>
<dbReference type="SUPFAM" id="SSF81891">
    <property type="entry name" value="Poly A polymerase C-terminal region-like"/>
    <property type="match status" value="1"/>
</dbReference>
<name>A0A2A6E3Q8_9BACL</name>
<feature type="domain" description="CCA-adding enzyme C-terminal" evidence="12">
    <location>
        <begin position="372"/>
        <end position="426"/>
    </location>
</feature>
<keyword evidence="2 9" id="KW-0808">Transferase</keyword>
<dbReference type="GO" id="GO:0000049">
    <property type="term" value="F:tRNA binding"/>
    <property type="evidence" value="ECO:0007669"/>
    <property type="project" value="TreeGrafter"/>
</dbReference>
<dbReference type="Gene3D" id="1.10.246.80">
    <property type="match status" value="1"/>
</dbReference>
<dbReference type="InterPro" id="IPR043519">
    <property type="entry name" value="NT_sf"/>
</dbReference>
<dbReference type="Proteomes" id="UP000243688">
    <property type="component" value="Unassembled WGS sequence"/>
</dbReference>
<proteinExistence type="inferred from homology"/>
<evidence type="ECO:0000259" key="10">
    <source>
        <dbReference type="Pfam" id="PF01743"/>
    </source>
</evidence>
<comment type="cofactor">
    <cofactor evidence="1">
        <name>Mg(2+)</name>
        <dbReference type="ChEBI" id="CHEBI:18420"/>
    </cofactor>
</comment>
<dbReference type="GO" id="GO:0016779">
    <property type="term" value="F:nucleotidyltransferase activity"/>
    <property type="evidence" value="ECO:0007669"/>
    <property type="project" value="UniProtKB-KW"/>
</dbReference>
<keyword evidence="8 9" id="KW-0694">RNA-binding</keyword>
<accession>A0A2A6E3Q8</accession>
<evidence type="ECO:0000256" key="8">
    <source>
        <dbReference type="ARBA" id="ARBA00022884"/>
    </source>
</evidence>
<keyword evidence="7" id="KW-0460">Magnesium</keyword>
<feature type="domain" description="Poly A polymerase head" evidence="10">
    <location>
        <begin position="26"/>
        <end position="146"/>
    </location>
</feature>
<comment type="caution">
    <text evidence="13">The sequence shown here is derived from an EMBL/GenBank/DDBJ whole genome shotgun (WGS) entry which is preliminary data.</text>
</comment>
<evidence type="ECO:0000256" key="4">
    <source>
        <dbReference type="ARBA" id="ARBA00022695"/>
    </source>
</evidence>
<evidence type="ECO:0000256" key="5">
    <source>
        <dbReference type="ARBA" id="ARBA00022723"/>
    </source>
</evidence>
<dbReference type="PANTHER" id="PTHR46173:SF1">
    <property type="entry name" value="CCA TRNA NUCLEOTIDYLTRANSFERASE 1, MITOCHONDRIAL"/>
    <property type="match status" value="1"/>
</dbReference>
<comment type="similarity">
    <text evidence="9">Belongs to the tRNA nucleotidyltransferase/poly(A) polymerase family.</text>
</comment>
<evidence type="ECO:0000259" key="12">
    <source>
        <dbReference type="Pfam" id="PF13735"/>
    </source>
</evidence>
<evidence type="ECO:0000256" key="3">
    <source>
        <dbReference type="ARBA" id="ARBA00022694"/>
    </source>
</evidence>
<dbReference type="NCBIfam" id="NF009814">
    <property type="entry name" value="PRK13299.1"/>
    <property type="match status" value="1"/>
</dbReference>
<keyword evidence="4" id="KW-0548">Nucleotidyltransferase</keyword>
<dbReference type="PANTHER" id="PTHR46173">
    <property type="entry name" value="CCA TRNA NUCLEOTIDYLTRANSFERASE 1, MITOCHONDRIAL"/>
    <property type="match status" value="1"/>
</dbReference>
<dbReference type="Gene3D" id="1.10.3090.10">
    <property type="entry name" value="cca-adding enzyme, domain 2"/>
    <property type="match status" value="1"/>
</dbReference>
<evidence type="ECO:0000313" key="14">
    <source>
        <dbReference type="Proteomes" id="UP000243688"/>
    </source>
</evidence>
<dbReference type="GO" id="GO:0046872">
    <property type="term" value="F:metal ion binding"/>
    <property type="evidence" value="ECO:0007669"/>
    <property type="project" value="UniProtKB-KW"/>
</dbReference>
<evidence type="ECO:0000313" key="13">
    <source>
        <dbReference type="EMBL" id="PDO11671.1"/>
    </source>
</evidence>
<organism evidence="13 14">
    <name type="scientific">Candidatus Reconcilbacillus cellulovorans</name>
    <dbReference type="NCBI Taxonomy" id="1906605"/>
    <lineage>
        <taxon>Bacteria</taxon>
        <taxon>Bacillati</taxon>
        <taxon>Bacillota</taxon>
        <taxon>Bacilli</taxon>
        <taxon>Bacillales</taxon>
        <taxon>Paenibacillaceae</taxon>
        <taxon>Candidatus Reconcilbacillus</taxon>
    </lineage>
</organism>
<evidence type="ECO:0000256" key="1">
    <source>
        <dbReference type="ARBA" id="ARBA00001946"/>
    </source>
</evidence>
<dbReference type="AlphaFoldDB" id="A0A2A6E3Q8"/>
<dbReference type="CDD" id="cd05398">
    <property type="entry name" value="NT_ClassII-CCAase"/>
    <property type="match status" value="1"/>
</dbReference>
<dbReference type="Pfam" id="PF13735">
    <property type="entry name" value="tRNA_NucTran2_2"/>
    <property type="match status" value="1"/>
</dbReference>